<dbReference type="EMBL" id="AIFC01000009">
    <property type="protein sequence ID" value="EHU49175.1"/>
    <property type="molecule type" value="Genomic_DNA"/>
</dbReference>
<sequence>MLESKKRLVSDLLEAIDIPGSEIIAIMLANFLLFKPASEDILP</sequence>
<name>A0A828UEK9_ECOLX</name>
<gene>
    <name evidence="1" type="ORF">ECDEC2D_0028</name>
</gene>
<dbReference type="AlphaFoldDB" id="A0A828UEK9"/>
<organism evidence="1 2">
    <name type="scientific">Escherichia coli DEC2D</name>
    <dbReference type="NCBI Taxonomy" id="868141"/>
    <lineage>
        <taxon>Bacteria</taxon>
        <taxon>Pseudomonadati</taxon>
        <taxon>Pseudomonadota</taxon>
        <taxon>Gammaproteobacteria</taxon>
        <taxon>Enterobacterales</taxon>
        <taxon>Enterobacteriaceae</taxon>
        <taxon>Escherichia</taxon>
    </lineage>
</organism>
<dbReference type="Proteomes" id="UP000005272">
    <property type="component" value="Unassembled WGS sequence"/>
</dbReference>
<evidence type="ECO:0000313" key="2">
    <source>
        <dbReference type="Proteomes" id="UP000005272"/>
    </source>
</evidence>
<protein>
    <submittedName>
        <fullName evidence="1">Uncharacterized protein</fullName>
    </submittedName>
</protein>
<comment type="caution">
    <text evidence="1">The sequence shown here is derived from an EMBL/GenBank/DDBJ whole genome shotgun (WGS) entry which is preliminary data.</text>
</comment>
<evidence type="ECO:0000313" key="1">
    <source>
        <dbReference type="EMBL" id="EHU49175.1"/>
    </source>
</evidence>
<proteinExistence type="predicted"/>
<accession>A0A828UEK9</accession>
<reference evidence="1 2" key="1">
    <citation type="journal article" date="2012" name="J. Bacteriol.">
        <title>Draft Genome Sequences of the Diarrheagenic Escherichia coli Collection.</title>
        <authorList>
            <person name="Hazen T.H."/>
            <person name="Sahl J.W."/>
            <person name="Redman J.C."/>
            <person name="Morris C.R."/>
            <person name="Daugherty S.C."/>
            <person name="Chibucos M.C."/>
            <person name="Sengamalay N.A."/>
            <person name="Fraser-Liggett C.M."/>
            <person name="Steinsland H."/>
            <person name="Whittam T.S."/>
            <person name="Whittam B."/>
            <person name="Manning S.D."/>
            <person name="Rasko D.A."/>
        </authorList>
    </citation>
    <scope>NUCLEOTIDE SEQUENCE [LARGE SCALE GENOMIC DNA]</scope>
    <source>
        <strain evidence="1 2">DEC2D</strain>
    </source>
</reference>